<keyword evidence="4" id="KW-0138">CF(0)</keyword>
<proteinExistence type="inferred from homology"/>
<dbReference type="PRINTS" id="PR00123">
    <property type="entry name" value="ATPASEA"/>
</dbReference>
<dbReference type="InterPro" id="IPR023011">
    <property type="entry name" value="ATP_synth_F0_asu_AS"/>
</dbReference>
<name>A0A0X9V369_9EUCA</name>
<evidence type="ECO:0000256" key="10">
    <source>
        <dbReference type="ARBA" id="ARBA00023310"/>
    </source>
</evidence>
<evidence type="ECO:0000256" key="11">
    <source>
        <dbReference type="RuleBase" id="RU004450"/>
    </source>
</evidence>
<dbReference type="AlphaFoldDB" id="A0A0X9V369"/>
<feature type="transmembrane region" description="Helical" evidence="12">
    <location>
        <begin position="199"/>
        <end position="222"/>
    </location>
</feature>
<keyword evidence="9 12" id="KW-0472">Membrane</keyword>
<accession>A0A0X9V369</accession>
<feature type="transmembrane region" description="Helical" evidence="12">
    <location>
        <begin position="166"/>
        <end position="187"/>
    </location>
</feature>
<dbReference type="SUPFAM" id="SSF81336">
    <property type="entry name" value="F1F0 ATP synthase subunit A"/>
    <property type="match status" value="1"/>
</dbReference>
<dbReference type="GO" id="GO:0045259">
    <property type="term" value="C:proton-transporting ATP synthase complex"/>
    <property type="evidence" value="ECO:0007669"/>
    <property type="project" value="UniProtKB-KW"/>
</dbReference>
<keyword evidence="10" id="KW-0066">ATP synthesis</keyword>
<dbReference type="InterPro" id="IPR045083">
    <property type="entry name" value="ATP_synth_F0_asu_bact/mt"/>
</dbReference>
<dbReference type="PROSITE" id="PS00449">
    <property type="entry name" value="ATPASE_A"/>
    <property type="match status" value="1"/>
</dbReference>
<geneLocation type="mitochondrion" evidence="13"/>
<dbReference type="CTD" id="4508"/>
<dbReference type="PANTHER" id="PTHR11410:SF0">
    <property type="entry name" value="ATP SYNTHASE SUBUNIT A"/>
    <property type="match status" value="1"/>
</dbReference>
<dbReference type="GO" id="GO:0005743">
    <property type="term" value="C:mitochondrial inner membrane"/>
    <property type="evidence" value="ECO:0007669"/>
    <property type="project" value="UniProtKB-SubCell"/>
</dbReference>
<evidence type="ECO:0000256" key="8">
    <source>
        <dbReference type="ARBA" id="ARBA00023065"/>
    </source>
</evidence>
<dbReference type="EMBL" id="KT590405">
    <property type="protein sequence ID" value="AMA20510.1"/>
    <property type="molecule type" value="Genomic_DNA"/>
</dbReference>
<dbReference type="NCBIfam" id="TIGR01131">
    <property type="entry name" value="ATP_synt_6_or_A"/>
    <property type="match status" value="1"/>
</dbReference>
<dbReference type="Pfam" id="PF00119">
    <property type="entry name" value="ATP-synt_A"/>
    <property type="match status" value="1"/>
</dbReference>
<gene>
    <name evidence="13" type="primary">ATP6</name>
</gene>
<dbReference type="InterPro" id="IPR000568">
    <property type="entry name" value="ATP_synth_F0_asu"/>
</dbReference>
<keyword evidence="7 12" id="KW-1133">Transmembrane helix</keyword>
<dbReference type="Gene3D" id="1.20.120.220">
    <property type="entry name" value="ATP synthase, F0 complex, subunit A"/>
    <property type="match status" value="1"/>
</dbReference>
<organism evidence="13">
    <name type="scientific">Rhynchocinetes durbanensis</name>
    <dbReference type="NCBI Taxonomy" id="516932"/>
    <lineage>
        <taxon>Eukaryota</taxon>
        <taxon>Metazoa</taxon>
        <taxon>Ecdysozoa</taxon>
        <taxon>Arthropoda</taxon>
        <taxon>Crustacea</taxon>
        <taxon>Multicrustacea</taxon>
        <taxon>Malacostraca</taxon>
        <taxon>Eumalacostraca</taxon>
        <taxon>Eucarida</taxon>
        <taxon>Decapoda</taxon>
        <taxon>Pleocyemata</taxon>
        <taxon>Caridea</taxon>
        <taxon>Nematocarcinoidea</taxon>
        <taxon>Rhynchocinetidae</taxon>
        <taxon>Rhynchocinetes</taxon>
    </lineage>
</organism>
<dbReference type="InterPro" id="IPR035908">
    <property type="entry name" value="F0_ATP_A_sf"/>
</dbReference>
<reference evidence="13" key="1">
    <citation type="submission" date="2015-08" db="EMBL/GenBank/DDBJ databases">
        <authorList>
            <person name="Babu N.S."/>
            <person name="Beckwith C.J."/>
            <person name="Beseler K.G."/>
            <person name="Brison A."/>
            <person name="Carone J.V."/>
            <person name="Caskin T.P."/>
            <person name="Diamond M."/>
            <person name="Durham M.E."/>
            <person name="Foxe J.M."/>
            <person name="Go M."/>
            <person name="Henderson B.A."/>
            <person name="Jones I.B."/>
            <person name="McGettigan J.A."/>
            <person name="Micheletti S.J."/>
            <person name="Nasrallah M.E."/>
            <person name="Ortiz D."/>
            <person name="Piller C.R."/>
            <person name="Privatt S.R."/>
            <person name="Schneider S.L."/>
            <person name="Sharp S."/>
            <person name="Smith T.C."/>
            <person name="Stanton J.D."/>
            <person name="Ullery H.E."/>
            <person name="Wilson R.J."/>
            <person name="Serrano M.G."/>
            <person name="Buck G."/>
            <person name="Lee V."/>
            <person name="Wang Y."/>
            <person name="Carvalho R."/>
            <person name="Voegtly L."/>
            <person name="Shi R."/>
            <person name="Duckworth R."/>
            <person name="Johnson A."/>
            <person name="Loviza R."/>
            <person name="Walstead R."/>
            <person name="Shah Z."/>
            <person name="Kiflezghi M."/>
            <person name="Wade K."/>
            <person name="Ball S.L."/>
            <person name="Bradley K.W."/>
            <person name="Asai D.J."/>
            <person name="Bowman C.A."/>
            <person name="Russell D.A."/>
            <person name="Pope W.H."/>
            <person name="Jacobs-Sera D."/>
            <person name="Hendrix R.W."/>
            <person name="Hatfull G.F."/>
        </authorList>
    </citation>
    <scope>NUCLEOTIDE SEQUENCE</scope>
    <source>
        <strain evidence="13">RD150801</strain>
    </source>
</reference>
<evidence type="ECO:0000256" key="12">
    <source>
        <dbReference type="SAM" id="Phobius"/>
    </source>
</evidence>
<feature type="transmembrane region" description="Helical" evidence="12">
    <location>
        <begin position="135"/>
        <end position="160"/>
    </location>
</feature>
<keyword evidence="6" id="KW-0375">Hydrogen ion transport</keyword>
<keyword evidence="3" id="KW-0813">Transport</keyword>
<feature type="transmembrane region" description="Helical" evidence="12">
    <location>
        <begin position="68"/>
        <end position="90"/>
    </location>
</feature>
<dbReference type="RefSeq" id="YP_009232198.1">
    <property type="nucleotide sequence ID" value="NC_029372.1"/>
</dbReference>
<dbReference type="CDD" id="cd00310">
    <property type="entry name" value="ATP-synt_Fo_a_6"/>
    <property type="match status" value="1"/>
</dbReference>
<evidence type="ECO:0000256" key="7">
    <source>
        <dbReference type="ARBA" id="ARBA00022989"/>
    </source>
</evidence>
<evidence type="ECO:0000256" key="6">
    <source>
        <dbReference type="ARBA" id="ARBA00022781"/>
    </source>
</evidence>
<evidence type="ECO:0000256" key="9">
    <source>
        <dbReference type="ARBA" id="ARBA00023136"/>
    </source>
</evidence>
<evidence type="ECO:0000256" key="3">
    <source>
        <dbReference type="ARBA" id="ARBA00022448"/>
    </source>
</evidence>
<feature type="transmembrane region" description="Helical" evidence="12">
    <location>
        <begin position="20"/>
        <end position="38"/>
    </location>
</feature>
<evidence type="ECO:0000256" key="4">
    <source>
        <dbReference type="ARBA" id="ARBA00022547"/>
    </source>
</evidence>
<evidence type="ECO:0000313" key="13">
    <source>
        <dbReference type="EMBL" id="AMA20510.1"/>
    </source>
</evidence>
<evidence type="ECO:0000256" key="5">
    <source>
        <dbReference type="ARBA" id="ARBA00022692"/>
    </source>
</evidence>
<comment type="subcellular location">
    <subcellularLocation>
        <location evidence="1">Membrane</location>
        <topology evidence="1">Multi-pass membrane protein</topology>
    </subcellularLocation>
    <subcellularLocation>
        <location evidence="11">Mitochondrion inner membrane</location>
        <topology evidence="11">Multi-pass membrane protein</topology>
    </subcellularLocation>
</comment>
<evidence type="ECO:0000256" key="1">
    <source>
        <dbReference type="ARBA" id="ARBA00004141"/>
    </source>
</evidence>
<dbReference type="GO" id="GO:0046933">
    <property type="term" value="F:proton-transporting ATP synthase activity, rotational mechanism"/>
    <property type="evidence" value="ECO:0007669"/>
    <property type="project" value="TreeGrafter"/>
</dbReference>
<evidence type="ECO:0000256" key="2">
    <source>
        <dbReference type="ARBA" id="ARBA00006810"/>
    </source>
</evidence>
<keyword evidence="13" id="KW-0496">Mitochondrion</keyword>
<feature type="transmembrane region" description="Helical" evidence="12">
    <location>
        <begin position="96"/>
        <end position="115"/>
    </location>
</feature>
<dbReference type="PANTHER" id="PTHR11410">
    <property type="entry name" value="ATP SYNTHASE SUBUNIT A"/>
    <property type="match status" value="1"/>
</dbReference>
<protein>
    <recommendedName>
        <fullName evidence="11">ATP synthase subunit a</fullName>
    </recommendedName>
</protein>
<keyword evidence="5 12" id="KW-0812">Transmembrane</keyword>
<dbReference type="GeneID" id="26891069"/>
<keyword evidence="8" id="KW-0406">Ion transport</keyword>
<comment type="similarity">
    <text evidence="2">Belongs to the ATPase A chain family.</text>
</comment>
<sequence length="225" mass="25112">MMTSLFSWFDPISSFKLHLNWLAIFLPLFLIPQHFYILPSRFALLWSKVLSSIHSTSAGMLGKPSKSILIVSVFIFISSANLLSLLPYVFAPSSHLTLTLSLALPIWFCAFFYMFSNHFRRSMAHLVPEGTPTVIMPFMVVIELISLIIRPFTLAVRLAANMTAGHLLTILLGTALSLLPLFLNPYLSTLIPFLGFPLLILETAVAIIQAVVFIILLSLYLAEAQ</sequence>